<dbReference type="EMBL" id="CP101988">
    <property type="protein sequence ID" value="UUI73857.1"/>
    <property type="molecule type" value="Genomic_DNA"/>
</dbReference>
<dbReference type="Gene3D" id="3.40.50.300">
    <property type="entry name" value="P-loop containing nucleotide triphosphate hydrolases"/>
    <property type="match status" value="1"/>
</dbReference>
<keyword evidence="3" id="KW-1185">Reference proteome</keyword>
<dbReference type="RefSeq" id="WP_227569169.1">
    <property type="nucleotide sequence ID" value="NZ_CP101988.1"/>
</dbReference>
<dbReference type="InterPro" id="IPR050678">
    <property type="entry name" value="DNA_Partitioning_ATPase"/>
</dbReference>
<dbReference type="InterPro" id="IPR025669">
    <property type="entry name" value="AAA_dom"/>
</dbReference>
<evidence type="ECO:0000259" key="1">
    <source>
        <dbReference type="Pfam" id="PF13614"/>
    </source>
</evidence>
<evidence type="ECO:0000313" key="2">
    <source>
        <dbReference type="EMBL" id="UUI73857.1"/>
    </source>
</evidence>
<gene>
    <name evidence="2" type="ORF">NP064_08325</name>
</gene>
<dbReference type="Pfam" id="PF13614">
    <property type="entry name" value="AAA_31"/>
    <property type="match status" value="1"/>
</dbReference>
<reference evidence="2 3" key="1">
    <citation type="submission" date="2022-07" db="EMBL/GenBank/DDBJ databases">
        <title>Novel species in genus cellulomonas.</title>
        <authorList>
            <person name="Ye L."/>
        </authorList>
    </citation>
    <scope>NUCLEOTIDE SEQUENCE [LARGE SCALE GENOMIC DNA]</scope>
    <source>
        <strain evidence="3">zg-Y338</strain>
    </source>
</reference>
<dbReference type="PANTHER" id="PTHR13696">
    <property type="entry name" value="P-LOOP CONTAINING NUCLEOSIDE TRIPHOSPHATE HYDROLASE"/>
    <property type="match status" value="1"/>
</dbReference>
<dbReference type="SUPFAM" id="SSF52540">
    <property type="entry name" value="P-loop containing nucleoside triphosphate hydrolases"/>
    <property type="match status" value="1"/>
</dbReference>
<proteinExistence type="predicted"/>
<dbReference type="Proteomes" id="UP001316189">
    <property type="component" value="Chromosome"/>
</dbReference>
<protein>
    <submittedName>
        <fullName evidence="2">ParA family protein</fullName>
    </submittedName>
</protein>
<dbReference type="InterPro" id="IPR027417">
    <property type="entry name" value="P-loop_NTPase"/>
</dbReference>
<organism evidence="2 3">
    <name type="scientific">Cellulomonas chengniuliangii</name>
    <dbReference type="NCBI Taxonomy" id="2968084"/>
    <lineage>
        <taxon>Bacteria</taxon>
        <taxon>Bacillati</taxon>
        <taxon>Actinomycetota</taxon>
        <taxon>Actinomycetes</taxon>
        <taxon>Micrococcales</taxon>
        <taxon>Cellulomonadaceae</taxon>
        <taxon>Cellulomonas</taxon>
    </lineage>
</organism>
<feature type="domain" description="AAA" evidence="1">
    <location>
        <begin position="4"/>
        <end position="171"/>
    </location>
</feature>
<name>A0ABY5KTR5_9CELL</name>
<dbReference type="CDD" id="cd02042">
    <property type="entry name" value="ParAB_family"/>
    <property type="match status" value="1"/>
</dbReference>
<sequence>MLVLGVCSLKGGVGKTSVTLGLASAALERGLRTLVVDLDPQGDSTLALGVAPGEHLDVAAVLDDPSAETVRAATAPSGWADEGLDVLAGSDRSARHDGIDATGSDVDRLRFALSWVGGYDLVLLDCPPSLGGLTRAGLTACDRAVVVTEPGLFSVMAVGRAMRTIDELRRGPAPSLQPLGVVVNRVRSRSVEQAFRLEELRSLYGPLILSPMLPERAALQQAQGAAQPVHAWPGAAAGELADAFDQLLERALRAPATR</sequence>
<accession>A0ABY5KTR5</accession>
<dbReference type="PANTHER" id="PTHR13696:SF99">
    <property type="entry name" value="COBYRINIC ACID AC-DIAMIDE SYNTHASE"/>
    <property type="match status" value="1"/>
</dbReference>
<evidence type="ECO:0000313" key="3">
    <source>
        <dbReference type="Proteomes" id="UP001316189"/>
    </source>
</evidence>